<dbReference type="EMBL" id="CP029187">
    <property type="protein sequence ID" value="AWI26881.1"/>
    <property type="molecule type" value="Genomic_DNA"/>
</dbReference>
<dbReference type="KEGG" id="fpal:HYN49_13750"/>
<dbReference type="OrthoDB" id="9899209at2"/>
<evidence type="ECO:0008006" key="4">
    <source>
        <dbReference type="Google" id="ProtNLM"/>
    </source>
</evidence>
<keyword evidence="3" id="KW-1185">Reference proteome</keyword>
<accession>A0A2S1SKH9</accession>
<feature type="signal peptide" evidence="1">
    <location>
        <begin position="1"/>
        <end position="19"/>
    </location>
</feature>
<sequence>MKKILILLLIALYPKINYAQTDNIAEKIQGQWIFEKTRSVEQLPDATSGNRETVPDGKITVYFKADNTGNFNFPDKDSEKFT</sequence>
<organism evidence="2 3">
    <name type="scientific">Flavobacterium pallidum</name>
    <dbReference type="NCBI Taxonomy" id="2172098"/>
    <lineage>
        <taxon>Bacteria</taxon>
        <taxon>Pseudomonadati</taxon>
        <taxon>Bacteroidota</taxon>
        <taxon>Flavobacteriia</taxon>
        <taxon>Flavobacteriales</taxon>
        <taxon>Flavobacteriaceae</taxon>
        <taxon>Flavobacterium</taxon>
    </lineage>
</organism>
<gene>
    <name evidence="2" type="ORF">HYN49_13750</name>
</gene>
<proteinExistence type="predicted"/>
<keyword evidence="1" id="KW-0732">Signal</keyword>
<evidence type="ECO:0000256" key="1">
    <source>
        <dbReference type="SAM" id="SignalP"/>
    </source>
</evidence>
<evidence type="ECO:0000313" key="3">
    <source>
        <dbReference type="Proteomes" id="UP000244937"/>
    </source>
</evidence>
<dbReference type="Proteomes" id="UP000244937">
    <property type="component" value="Chromosome"/>
</dbReference>
<feature type="chain" id="PRO_5015658904" description="Lipocalin-like domain-containing protein" evidence="1">
    <location>
        <begin position="20"/>
        <end position="82"/>
    </location>
</feature>
<name>A0A2S1SKH9_9FLAO</name>
<dbReference type="AlphaFoldDB" id="A0A2S1SKH9"/>
<dbReference type="RefSeq" id="WP_108904654.1">
    <property type="nucleotide sequence ID" value="NZ_CP029187.1"/>
</dbReference>
<protein>
    <recommendedName>
        <fullName evidence="4">Lipocalin-like domain-containing protein</fullName>
    </recommendedName>
</protein>
<evidence type="ECO:0000313" key="2">
    <source>
        <dbReference type="EMBL" id="AWI26881.1"/>
    </source>
</evidence>
<reference evidence="2 3" key="1">
    <citation type="submission" date="2018-05" db="EMBL/GenBank/DDBJ databases">
        <title>Genome sequencing of Flavobacterium sp. HYN0049.</title>
        <authorList>
            <person name="Yi H."/>
            <person name="Baek C."/>
        </authorList>
    </citation>
    <scope>NUCLEOTIDE SEQUENCE [LARGE SCALE GENOMIC DNA]</scope>
    <source>
        <strain evidence="2 3">HYN0049</strain>
    </source>
</reference>